<dbReference type="PANTHER" id="PTHR43084:SF1">
    <property type="entry name" value="PERSULFIDE DIOXYGENASE ETHE1, MITOCHONDRIAL"/>
    <property type="match status" value="1"/>
</dbReference>
<evidence type="ECO:0000256" key="2">
    <source>
        <dbReference type="SAM" id="MobiDB-lite"/>
    </source>
</evidence>
<dbReference type="GO" id="GO:0006749">
    <property type="term" value="P:glutathione metabolic process"/>
    <property type="evidence" value="ECO:0007669"/>
    <property type="project" value="InterPro"/>
</dbReference>
<dbReference type="SMART" id="SM00849">
    <property type="entry name" value="Lactamase_B"/>
    <property type="match status" value="1"/>
</dbReference>
<dbReference type="CDD" id="cd07724">
    <property type="entry name" value="POD-like_MBL-fold"/>
    <property type="match status" value="1"/>
</dbReference>
<dbReference type="InterPro" id="IPR001279">
    <property type="entry name" value="Metallo-B-lactamas"/>
</dbReference>
<dbReference type="InterPro" id="IPR044528">
    <property type="entry name" value="POD-like_MBL-fold"/>
</dbReference>
<feature type="non-terminal residue" evidence="4">
    <location>
        <position position="1"/>
    </location>
</feature>
<dbReference type="EMBL" id="AZNF01000003">
    <property type="protein sequence ID" value="KID68196.1"/>
    <property type="molecule type" value="Genomic_DNA"/>
</dbReference>
<organism evidence="4 5">
    <name type="scientific">Metarhizium anisopliae (strain ARSEF 549)</name>
    <dbReference type="NCBI Taxonomy" id="3151832"/>
    <lineage>
        <taxon>Eukaryota</taxon>
        <taxon>Fungi</taxon>
        <taxon>Dikarya</taxon>
        <taxon>Ascomycota</taxon>
        <taxon>Pezizomycotina</taxon>
        <taxon>Sordariomycetes</taxon>
        <taxon>Hypocreomycetidae</taxon>
        <taxon>Hypocreales</taxon>
        <taxon>Clavicipitaceae</taxon>
        <taxon>Metarhizium</taxon>
    </lineage>
</organism>
<keyword evidence="1" id="KW-0479">Metal-binding</keyword>
<accession>A0A0B4FR11</accession>
<protein>
    <submittedName>
        <fullName evidence="4">Beta-lactamase-like protein</fullName>
    </submittedName>
</protein>
<dbReference type="Pfam" id="PF00753">
    <property type="entry name" value="Lactamase_B"/>
    <property type="match status" value="1"/>
</dbReference>
<dbReference type="GO" id="GO:0050313">
    <property type="term" value="F:sulfur dioxygenase activity"/>
    <property type="evidence" value="ECO:0007669"/>
    <property type="project" value="InterPro"/>
</dbReference>
<evidence type="ECO:0000259" key="3">
    <source>
        <dbReference type="SMART" id="SM00849"/>
    </source>
</evidence>
<dbReference type="SUPFAM" id="SSF56281">
    <property type="entry name" value="Metallo-hydrolase/oxidoreductase"/>
    <property type="match status" value="1"/>
</dbReference>
<dbReference type="InterPro" id="IPR051682">
    <property type="entry name" value="Mito_Persulfide_Diox"/>
</dbReference>
<reference evidence="4 5" key="1">
    <citation type="journal article" date="2014" name="Proc. Natl. Acad. Sci. U.S.A.">
        <title>Trajectory and genomic determinants of fungal-pathogen speciation and host adaptation.</title>
        <authorList>
            <person name="Hu X."/>
            <person name="Xiao G."/>
            <person name="Zheng P."/>
            <person name="Shang Y."/>
            <person name="Su Y."/>
            <person name="Zhang X."/>
            <person name="Liu X."/>
            <person name="Zhan S."/>
            <person name="St Leger R.J."/>
            <person name="Wang C."/>
        </authorList>
    </citation>
    <scope>NUCLEOTIDE SEQUENCE [LARGE SCALE GENOMIC DNA]</scope>
    <source>
        <strain evidence="4 5">ARSEF 549</strain>
    </source>
</reference>
<dbReference type="VEuPathDB" id="FungiDB:MAN_03052"/>
<feature type="region of interest" description="Disordered" evidence="2">
    <location>
        <begin position="376"/>
        <end position="402"/>
    </location>
</feature>
<evidence type="ECO:0000256" key="1">
    <source>
        <dbReference type="ARBA" id="ARBA00022723"/>
    </source>
</evidence>
<dbReference type="Gene3D" id="3.60.15.10">
    <property type="entry name" value="Ribonuclease Z/Hydroxyacylglutathione hydrolase-like"/>
    <property type="match status" value="1"/>
</dbReference>
<feature type="domain" description="Metallo-beta-lactamase" evidence="3">
    <location>
        <begin position="121"/>
        <end position="315"/>
    </location>
</feature>
<gene>
    <name evidence="4" type="ORF">MAN_03052</name>
</gene>
<proteinExistence type="predicted"/>
<sequence>MASTSSSLLRRQVIQRLPASASQSLRPLAGISEYQSLRNACQHQVRLVTSYDSPSLEKSPRRRLAVASKGTQHRGLRPAAPTAFYPVPMRQFSSVQSAENTATPDASFQPIIHDVFEEKTGTWQYVVADPNTLTATIIDSVLDYDPLAQTISTHSADKILSLIKSMGYRVDSILETHIHADHLTAARYLQTSLHKEQGYLPLITVGKRIVHIQELFRQKYGLSEEETRGVFDRFLDDDERFHIGALEAQAIHLPGHTPDHMGFKIGDNIFCGDSVFHADIGSARCDFPGGSAEDLYASARKLLSFPDHVKIWTGHDYPSQNRSEPVPYLSVGGHRAQNKHLMDGYSKDEFVALRRERDSKLAEPRLLHQSLQMNIRAGSLPKPSPEGDRMLHTPLDVKQLGM</sequence>
<name>A0A0B4FR11_METAF</name>
<dbReference type="HOGENOM" id="CLU_030571_6_0_1"/>
<dbReference type="GO" id="GO:0046872">
    <property type="term" value="F:metal ion binding"/>
    <property type="evidence" value="ECO:0007669"/>
    <property type="project" value="UniProtKB-KW"/>
</dbReference>
<dbReference type="GO" id="GO:0070813">
    <property type="term" value="P:hydrogen sulfide metabolic process"/>
    <property type="evidence" value="ECO:0007669"/>
    <property type="project" value="TreeGrafter"/>
</dbReference>
<evidence type="ECO:0000313" key="5">
    <source>
        <dbReference type="Proteomes" id="UP000031186"/>
    </source>
</evidence>
<dbReference type="FunFam" id="3.60.15.10:FF:000033">
    <property type="entry name" value="MBL fold metallo-hydrolase"/>
    <property type="match status" value="1"/>
</dbReference>
<comment type="caution">
    <text evidence="4">The sequence shown here is derived from an EMBL/GenBank/DDBJ whole genome shotgun (WGS) entry which is preliminary data.</text>
</comment>
<evidence type="ECO:0000313" key="4">
    <source>
        <dbReference type="EMBL" id="KID68196.1"/>
    </source>
</evidence>
<keyword evidence="5" id="KW-1185">Reference proteome</keyword>
<dbReference type="AlphaFoldDB" id="A0A0B4FR11"/>
<dbReference type="OrthoDB" id="449487at2759"/>
<dbReference type="InterPro" id="IPR036866">
    <property type="entry name" value="RibonucZ/Hydroxyglut_hydro"/>
</dbReference>
<dbReference type="PANTHER" id="PTHR43084">
    <property type="entry name" value="PERSULFIDE DIOXYGENASE ETHE1"/>
    <property type="match status" value="1"/>
</dbReference>
<dbReference type="Proteomes" id="UP000031186">
    <property type="component" value="Unassembled WGS sequence"/>
</dbReference>